<keyword evidence="3" id="KW-0067">ATP-binding</keyword>
<evidence type="ECO:0000256" key="6">
    <source>
        <dbReference type="SAM" id="MobiDB-lite"/>
    </source>
</evidence>
<reference evidence="8 9" key="1">
    <citation type="submission" date="2020-03" db="EMBL/GenBank/DDBJ databases">
        <title>Whole genome shotgun sequence of Phytohabitans rumicis NBRC 108638.</title>
        <authorList>
            <person name="Komaki H."/>
            <person name="Tamura T."/>
        </authorList>
    </citation>
    <scope>NUCLEOTIDE SEQUENCE [LARGE SCALE GENOMIC DNA]</scope>
    <source>
        <strain evidence="8 9">NBRC 108638</strain>
    </source>
</reference>
<gene>
    <name evidence="8" type="ORF">Prum_065510</name>
</gene>
<accession>A0A6V8LEA0</accession>
<name>A0A6V8LEA0_9ACTN</name>
<dbReference type="RefSeq" id="WP_173079674.1">
    <property type="nucleotide sequence ID" value="NZ_BAABJB010000005.1"/>
</dbReference>
<keyword evidence="7" id="KW-0812">Transmembrane</keyword>
<feature type="compositionally biased region" description="Low complexity" evidence="6">
    <location>
        <begin position="420"/>
        <end position="430"/>
    </location>
</feature>
<evidence type="ECO:0000256" key="3">
    <source>
        <dbReference type="ARBA" id="ARBA00022840"/>
    </source>
</evidence>
<keyword evidence="7" id="KW-1133">Transmembrane helix</keyword>
<feature type="region of interest" description="Disordered" evidence="6">
    <location>
        <begin position="358"/>
        <end position="377"/>
    </location>
</feature>
<keyword evidence="4" id="KW-0346">Stress response</keyword>
<evidence type="ECO:0000256" key="2">
    <source>
        <dbReference type="ARBA" id="ARBA00022741"/>
    </source>
</evidence>
<keyword evidence="9" id="KW-1185">Reference proteome</keyword>
<reference evidence="8 9" key="2">
    <citation type="submission" date="2020-03" db="EMBL/GenBank/DDBJ databases">
        <authorList>
            <person name="Ichikawa N."/>
            <person name="Kimura A."/>
            <person name="Kitahashi Y."/>
            <person name="Uohara A."/>
        </authorList>
    </citation>
    <scope>NUCLEOTIDE SEQUENCE [LARGE SCALE GENOMIC DNA]</scope>
    <source>
        <strain evidence="8 9">NBRC 108638</strain>
    </source>
</reference>
<dbReference type="GO" id="GO:0005524">
    <property type="term" value="F:ATP binding"/>
    <property type="evidence" value="ECO:0007669"/>
    <property type="project" value="UniProtKB-KW"/>
</dbReference>
<dbReference type="Pfam" id="PF00012">
    <property type="entry name" value="HSP70"/>
    <property type="match status" value="1"/>
</dbReference>
<evidence type="ECO:0000256" key="4">
    <source>
        <dbReference type="ARBA" id="ARBA00023016"/>
    </source>
</evidence>
<dbReference type="Gene3D" id="3.30.420.40">
    <property type="match status" value="2"/>
</dbReference>
<evidence type="ECO:0000256" key="5">
    <source>
        <dbReference type="ARBA" id="ARBA00023186"/>
    </source>
</evidence>
<evidence type="ECO:0008006" key="10">
    <source>
        <dbReference type="Google" id="ProtNLM"/>
    </source>
</evidence>
<comment type="similarity">
    <text evidence="1">Belongs to the heat shock protein 70 family.</text>
</comment>
<keyword evidence="5" id="KW-0143">Chaperone</keyword>
<proteinExistence type="inferred from homology"/>
<dbReference type="SUPFAM" id="SSF53067">
    <property type="entry name" value="Actin-like ATPase domain"/>
    <property type="match status" value="2"/>
</dbReference>
<evidence type="ECO:0000313" key="9">
    <source>
        <dbReference type="Proteomes" id="UP000482960"/>
    </source>
</evidence>
<dbReference type="AlphaFoldDB" id="A0A6V8LEA0"/>
<dbReference type="PROSITE" id="PS01036">
    <property type="entry name" value="HSP70_3"/>
    <property type="match status" value="1"/>
</dbReference>
<sequence length="579" mass="60481">MGAAGVRLGIDFGTSNTVAVVALPGREPRPLLFDGSPLLPSAVCLDQAGRLLVGRDALHTSLASPASFEPFPKRCIDDETVLLGEAQVPVPDLIAAALRRVAAEVAVVSSDPVTEVVLTCPAAWGARRRDVLLTAAAQALPGTVRLVTEPVAAASFFVEVAGSQVPVDRCAVVYDFGAGTFDASVVRRTATGFVTVAAEGLTDAGGLDVDAAIVERIGTTLGVRDPAIWQRLLRPESSGDRRASRQLWDNVRAGKEMLSRATTTLIHVPLFDADAPLGREELEEIAAPVLQQTIGAVRLVLQRAAIEAPEVAAVFLAGGSSRIPAVATVLHRALGIAPTNVEQPELAVAEGSLRTVESAPHEEPTTTAWPDLPGVATPARPRRRPAVILAVGAALAVFAAAGVAAAAALGDDDAQGQGAGPTTTPTAASPSPTPSPTPSLAPNLDPCLVGTWRSTSITAFHAISGDQVALTGRAGVVATYRPDGVLTQDFNKSTDTAANHDGARWSEKVRGTARMRVRHTDGKEYISEVQAKGTVTLYRNGKRNNQIPLSFILEPEEYFCSGDRLEFHGGGVSVWTRLA</sequence>
<comment type="caution">
    <text evidence="8">The sequence shown here is derived from an EMBL/GenBank/DDBJ whole genome shotgun (WGS) entry which is preliminary data.</text>
</comment>
<dbReference type="EMBL" id="BLPG01000001">
    <property type="protein sequence ID" value="GFJ92909.1"/>
    <property type="molecule type" value="Genomic_DNA"/>
</dbReference>
<evidence type="ECO:0000256" key="1">
    <source>
        <dbReference type="ARBA" id="ARBA00007381"/>
    </source>
</evidence>
<keyword evidence="2" id="KW-0547">Nucleotide-binding</keyword>
<dbReference type="Proteomes" id="UP000482960">
    <property type="component" value="Unassembled WGS sequence"/>
</dbReference>
<dbReference type="InterPro" id="IPR043129">
    <property type="entry name" value="ATPase_NBD"/>
</dbReference>
<dbReference type="InterPro" id="IPR013126">
    <property type="entry name" value="Hsp_70_fam"/>
</dbReference>
<dbReference type="PANTHER" id="PTHR42749">
    <property type="entry name" value="CELL SHAPE-DETERMINING PROTEIN MREB"/>
    <property type="match status" value="1"/>
</dbReference>
<evidence type="ECO:0000313" key="8">
    <source>
        <dbReference type="EMBL" id="GFJ92909.1"/>
    </source>
</evidence>
<evidence type="ECO:0000256" key="7">
    <source>
        <dbReference type="SAM" id="Phobius"/>
    </source>
</evidence>
<feature type="transmembrane region" description="Helical" evidence="7">
    <location>
        <begin position="386"/>
        <end position="409"/>
    </location>
</feature>
<protein>
    <recommendedName>
        <fullName evidence="10">Molecular chaperone DnaK</fullName>
    </recommendedName>
</protein>
<dbReference type="GO" id="GO:0140662">
    <property type="term" value="F:ATP-dependent protein folding chaperone"/>
    <property type="evidence" value="ECO:0007669"/>
    <property type="project" value="InterPro"/>
</dbReference>
<organism evidence="8 9">
    <name type="scientific">Phytohabitans rumicis</name>
    <dbReference type="NCBI Taxonomy" id="1076125"/>
    <lineage>
        <taxon>Bacteria</taxon>
        <taxon>Bacillati</taxon>
        <taxon>Actinomycetota</taxon>
        <taxon>Actinomycetes</taxon>
        <taxon>Micromonosporales</taxon>
        <taxon>Micromonosporaceae</taxon>
    </lineage>
</organism>
<dbReference type="PRINTS" id="PR00301">
    <property type="entry name" value="HEATSHOCK70"/>
</dbReference>
<dbReference type="Gene3D" id="3.90.640.10">
    <property type="entry name" value="Actin, Chain A, domain 4"/>
    <property type="match status" value="1"/>
</dbReference>
<dbReference type="InterPro" id="IPR018181">
    <property type="entry name" value="Heat_shock_70_CS"/>
</dbReference>
<keyword evidence="7" id="KW-0472">Membrane</keyword>
<dbReference type="PANTHER" id="PTHR42749:SF1">
    <property type="entry name" value="CELL SHAPE-DETERMINING PROTEIN MREB"/>
    <property type="match status" value="1"/>
</dbReference>
<feature type="region of interest" description="Disordered" evidence="6">
    <location>
        <begin position="413"/>
        <end position="444"/>
    </location>
</feature>